<reference evidence="2 3" key="1">
    <citation type="submission" date="2020-01" db="EMBL/GenBank/DDBJ databases">
        <title>Paenibacillus sp. nov., isolated from tomato rhizosphere.</title>
        <authorList>
            <person name="Weon H.-Y."/>
            <person name="Lee S.A."/>
        </authorList>
    </citation>
    <scope>NUCLEOTIDE SEQUENCE [LARGE SCALE GENOMIC DNA]</scope>
    <source>
        <strain evidence="2 3">12200R-189</strain>
    </source>
</reference>
<feature type="transmembrane region" description="Helical" evidence="1">
    <location>
        <begin position="21"/>
        <end position="44"/>
    </location>
</feature>
<gene>
    <name evidence="2" type="ORF">GXP70_28980</name>
</gene>
<sequence>MKSDLNRYVLDDTDRKDNKTASLLVAVSWIIAIGGILRALYMLSSADSRGFWMTLFVSLAAGAFIRGMAEIIRLLQALVQKPAG</sequence>
<protein>
    <submittedName>
        <fullName evidence="2">Uncharacterized protein</fullName>
    </submittedName>
</protein>
<evidence type="ECO:0000313" key="3">
    <source>
        <dbReference type="Proteomes" id="UP000476064"/>
    </source>
</evidence>
<dbReference type="EMBL" id="CP048209">
    <property type="protein sequence ID" value="QHT63591.1"/>
    <property type="molecule type" value="Genomic_DNA"/>
</dbReference>
<keyword evidence="3" id="KW-1185">Reference proteome</keyword>
<dbReference type="Proteomes" id="UP000476064">
    <property type="component" value="Chromosome"/>
</dbReference>
<keyword evidence="1" id="KW-0812">Transmembrane</keyword>
<dbReference type="AlphaFoldDB" id="A0A6C0G5T2"/>
<evidence type="ECO:0000313" key="2">
    <source>
        <dbReference type="EMBL" id="QHT63591.1"/>
    </source>
</evidence>
<accession>A0A6C0G5T2</accession>
<dbReference type="RefSeq" id="WP_162360151.1">
    <property type="nucleotide sequence ID" value="NZ_CP048209.1"/>
</dbReference>
<keyword evidence="1" id="KW-0472">Membrane</keyword>
<name>A0A6C0G5T2_9BACL</name>
<evidence type="ECO:0000256" key="1">
    <source>
        <dbReference type="SAM" id="Phobius"/>
    </source>
</evidence>
<proteinExistence type="predicted"/>
<organism evidence="2 3">
    <name type="scientific">Paenibacillus lycopersici</name>
    <dbReference type="NCBI Taxonomy" id="2704462"/>
    <lineage>
        <taxon>Bacteria</taxon>
        <taxon>Bacillati</taxon>
        <taxon>Bacillota</taxon>
        <taxon>Bacilli</taxon>
        <taxon>Bacillales</taxon>
        <taxon>Paenibacillaceae</taxon>
        <taxon>Paenibacillus</taxon>
    </lineage>
</organism>
<feature type="transmembrane region" description="Helical" evidence="1">
    <location>
        <begin position="50"/>
        <end position="69"/>
    </location>
</feature>
<dbReference type="KEGG" id="plyc:GXP70_28980"/>
<keyword evidence="1" id="KW-1133">Transmembrane helix</keyword>